<protein>
    <recommendedName>
        <fullName evidence="4">Tail assembly chaperone</fullName>
    </recommendedName>
</protein>
<reference evidence="3" key="1">
    <citation type="journal article" date="2019" name="Int. J. Syst. Evol. Microbiol.">
        <title>The Global Catalogue of Microorganisms (GCM) 10K type strain sequencing project: providing services to taxonomists for standard genome sequencing and annotation.</title>
        <authorList>
            <consortium name="The Broad Institute Genomics Platform"/>
            <consortium name="The Broad Institute Genome Sequencing Center for Infectious Disease"/>
            <person name="Wu L."/>
            <person name="Ma J."/>
        </authorList>
    </citation>
    <scope>NUCLEOTIDE SEQUENCE [LARGE SCALE GENOMIC DNA]</scope>
    <source>
        <strain evidence="3">KCTC 62102</strain>
    </source>
</reference>
<dbReference type="RefSeq" id="WP_197644640.1">
    <property type="nucleotide sequence ID" value="NZ_JAEACP010000012.1"/>
</dbReference>
<evidence type="ECO:0000313" key="2">
    <source>
        <dbReference type="EMBL" id="MFC3088527.1"/>
    </source>
</evidence>
<name>A0ABV7E1N4_9RHOB</name>
<accession>A0ABV7E1N4</accession>
<dbReference type="Proteomes" id="UP001595445">
    <property type="component" value="Unassembled WGS sequence"/>
</dbReference>
<keyword evidence="3" id="KW-1185">Reference proteome</keyword>
<evidence type="ECO:0000256" key="1">
    <source>
        <dbReference type="SAM" id="MobiDB-lite"/>
    </source>
</evidence>
<feature type="compositionally biased region" description="Low complexity" evidence="1">
    <location>
        <begin position="164"/>
        <end position="177"/>
    </location>
</feature>
<sequence>MRFSDLTPADIAPSFIPVATVDFRGKQIDIYPLDAANLMTLVARKPAILNVWFADADSKAKALVEAIMSLDAETIEWAVSIALDAPMEQIRAFKPAMNAGEQIRILITMVQASIPESEKEKIKAGVVSVLTTTLGLAKLAEQEQTGPASSSNSSGNTAPASGNSRRAPSSPATSSRKPTGRARS</sequence>
<organism evidence="2 3">
    <name type="scientific">Tabrizicola soli</name>
    <dbReference type="NCBI Taxonomy" id="2185115"/>
    <lineage>
        <taxon>Bacteria</taxon>
        <taxon>Pseudomonadati</taxon>
        <taxon>Pseudomonadota</taxon>
        <taxon>Alphaproteobacteria</taxon>
        <taxon>Rhodobacterales</taxon>
        <taxon>Paracoccaceae</taxon>
        <taxon>Tabrizicola</taxon>
    </lineage>
</organism>
<proteinExistence type="predicted"/>
<gene>
    <name evidence="2" type="ORF">ACFOD6_21015</name>
</gene>
<evidence type="ECO:0008006" key="4">
    <source>
        <dbReference type="Google" id="ProtNLM"/>
    </source>
</evidence>
<dbReference type="EMBL" id="JBHRSM010000053">
    <property type="protein sequence ID" value="MFC3088527.1"/>
    <property type="molecule type" value="Genomic_DNA"/>
</dbReference>
<feature type="region of interest" description="Disordered" evidence="1">
    <location>
        <begin position="141"/>
        <end position="184"/>
    </location>
</feature>
<comment type="caution">
    <text evidence="2">The sequence shown here is derived from an EMBL/GenBank/DDBJ whole genome shotgun (WGS) entry which is preliminary data.</text>
</comment>
<evidence type="ECO:0000313" key="3">
    <source>
        <dbReference type="Proteomes" id="UP001595445"/>
    </source>
</evidence>
<feature type="compositionally biased region" description="Polar residues" evidence="1">
    <location>
        <begin position="142"/>
        <end position="163"/>
    </location>
</feature>